<gene>
    <name evidence="2" type="ORF">KOI35_35655</name>
</gene>
<dbReference type="Proteomes" id="UP001519654">
    <property type="component" value="Unassembled WGS sequence"/>
</dbReference>
<feature type="domain" description="Ricin B lectin" evidence="1">
    <location>
        <begin position="355"/>
        <end position="501"/>
    </location>
</feature>
<dbReference type="InterPro" id="IPR000772">
    <property type="entry name" value="Ricin_B_lectin"/>
</dbReference>
<name>A0ABS5YZI8_9ACTN</name>
<dbReference type="InterPro" id="IPR035992">
    <property type="entry name" value="Ricin_B-like_lectins"/>
</dbReference>
<dbReference type="CDD" id="cd00161">
    <property type="entry name" value="beta-trefoil_Ricin-like"/>
    <property type="match status" value="3"/>
</dbReference>
<keyword evidence="3" id="KW-1185">Reference proteome</keyword>
<evidence type="ECO:0000313" key="3">
    <source>
        <dbReference type="Proteomes" id="UP001519654"/>
    </source>
</evidence>
<proteinExistence type="predicted"/>
<dbReference type="PROSITE" id="PS50231">
    <property type="entry name" value="RICIN_B_LECTIN"/>
    <property type="match status" value="2"/>
</dbReference>
<feature type="domain" description="Ricin B lectin" evidence="1">
    <location>
        <begin position="514"/>
        <end position="658"/>
    </location>
</feature>
<dbReference type="SMART" id="SM00458">
    <property type="entry name" value="RICIN"/>
    <property type="match status" value="2"/>
</dbReference>
<dbReference type="Pfam" id="PF14200">
    <property type="entry name" value="RicinB_lectin_2"/>
    <property type="match status" value="2"/>
</dbReference>
<dbReference type="EMBL" id="JAHKKG010000012">
    <property type="protein sequence ID" value="MBU2668860.1"/>
    <property type="molecule type" value="Genomic_DNA"/>
</dbReference>
<sequence length="845" mass="91196">MAVTVVDGAVPALAAAAPPIVAKAAAETTIDEKYAAAAVLSWVPREEVALSDRDFVSVLWEKASEKHNSELKAAALAAFTDAGDAESASADFIRTGIFAANERDIALKGRKAELDKIRLRAAQEINWVPATNTERTTMLDQTLQNFVQELWRRASTWPEVKAALEPLTAATATDEDRLDFVQNGVFAKAETDRQNEIANGNAEIVAARAAAALRSAKEKAISVALKRSATSYELDDLEERELIYLFASESTGRKVKADATVAYANPERDAWIDYIFNGVHLASKVDIDERDLADARAKEVQVRDIMYAAEADGFQPATVAAAKKALEGVALDRSLFLLGGADTAKQADYIRPSANRIVMIQANGFNGCVAAPWRHQSYNGTEFRFRVDPCNENIAQQRWVLTPTSTSGRYKLVSAHTQECLFPERAKIGQDGAPIMGYPCNSITGEKNDVWELLDNGAGKVEIRNVTNNKVISAVAGSTAGSLTMVQNPNGHLTNQQWRLIDPSHQGAASLAPKGSFRLKGVRSGRCVRPVGALDKAGEGALKSYAYQEIRDCGTGNEQIWDVTALTDTRFELRNRASQFCLTVRPFYGDAEGAVLIQAACGTRDANWVSMFNKSTGTYLRSGAGGNYIKARDAGTANGTQVSTAEYSTATDEQWKLEPVSDGATQPEQKWISPGQPLTSFTGSAVSYVPQCTSTTTTIGFDSSTSTRPWRSHTANTAKGLIRTDATSFGAADQNFQFCAVAQTSNTRLEVTLKSTAGNAYVRERTDVTYSGMLAADVTSAASAPRFVLQQVTSKVDPVFSMDVLQSKTTGKYAITDTAATGTSAKVVRFSSATPVQKTEFTVFH</sequence>
<reference evidence="2 3" key="1">
    <citation type="submission" date="2021-06" db="EMBL/GenBank/DDBJ databases">
        <title>Actinoplanes lichenicola sp. nov., and Actinoplanes ovalisporus sp. nov., isolated from lichen in Thailand.</title>
        <authorList>
            <person name="Saeng-In P."/>
            <person name="Kanchanasin P."/>
            <person name="Yuki M."/>
            <person name="Kudo T."/>
            <person name="Ohkuma M."/>
            <person name="Phongsopitanun W."/>
            <person name="Tanasupawat S."/>
        </authorList>
    </citation>
    <scope>NUCLEOTIDE SEQUENCE [LARGE SCALE GENOMIC DNA]</scope>
    <source>
        <strain evidence="2 3">NBRC 110975</strain>
    </source>
</reference>
<dbReference type="RefSeq" id="WP_215793079.1">
    <property type="nucleotide sequence ID" value="NZ_JAHKKG010000012.1"/>
</dbReference>
<evidence type="ECO:0000313" key="2">
    <source>
        <dbReference type="EMBL" id="MBU2668860.1"/>
    </source>
</evidence>
<protein>
    <submittedName>
        <fullName evidence="2">RICIN domain-containing protein</fullName>
    </submittedName>
</protein>
<comment type="caution">
    <text evidence="2">The sequence shown here is derived from an EMBL/GenBank/DDBJ whole genome shotgun (WGS) entry which is preliminary data.</text>
</comment>
<organism evidence="2 3">
    <name type="scientific">Paractinoplanes bogorensis</name>
    <dbReference type="NCBI Taxonomy" id="1610840"/>
    <lineage>
        <taxon>Bacteria</taxon>
        <taxon>Bacillati</taxon>
        <taxon>Actinomycetota</taxon>
        <taxon>Actinomycetes</taxon>
        <taxon>Micromonosporales</taxon>
        <taxon>Micromonosporaceae</taxon>
        <taxon>Paractinoplanes</taxon>
    </lineage>
</organism>
<dbReference type="SUPFAM" id="SSF50370">
    <property type="entry name" value="Ricin B-like lectins"/>
    <property type="match status" value="2"/>
</dbReference>
<accession>A0ABS5YZI8</accession>
<dbReference type="Gene3D" id="2.80.10.50">
    <property type="match status" value="2"/>
</dbReference>
<evidence type="ECO:0000259" key="1">
    <source>
        <dbReference type="SMART" id="SM00458"/>
    </source>
</evidence>